<evidence type="ECO:0008006" key="3">
    <source>
        <dbReference type="Google" id="ProtNLM"/>
    </source>
</evidence>
<sequence>MTYAALAIAVIATGLAIVGWFRPTPPPPATKASPSTPTYTEQQIADAKAKACAALDVVNKGVTQHAGSGSQSHQSDDPAMAEAQAADSRLAIIAGGWYLRDHLDAATPEAIADSIRHLSQILLDLGENYLAGLRNDDPAQANLIKEGNSGFDHALELCK</sequence>
<proteinExistence type="predicted"/>
<dbReference type="EMBL" id="CP092488">
    <property type="protein sequence ID" value="UMB68884.1"/>
    <property type="molecule type" value="Genomic_DNA"/>
</dbReference>
<name>A0ABY3VQG0_9MYCO</name>
<reference evidence="1" key="1">
    <citation type="submission" date="2022-08" db="EMBL/GenBank/DDBJ databases">
        <title>Whole genome sequencing of non-tuberculosis mycobacteria type-strains.</title>
        <authorList>
            <person name="Igarashi Y."/>
            <person name="Osugi A."/>
            <person name="Mitarai S."/>
        </authorList>
    </citation>
    <scope>NUCLEOTIDE SEQUENCE</scope>
    <source>
        <strain evidence="1">DSM 45127</strain>
    </source>
</reference>
<organism evidence="1 2">
    <name type="scientific">Mycobacterium paraterrae</name>
    <dbReference type="NCBI Taxonomy" id="577492"/>
    <lineage>
        <taxon>Bacteria</taxon>
        <taxon>Bacillati</taxon>
        <taxon>Actinomycetota</taxon>
        <taxon>Actinomycetes</taxon>
        <taxon>Mycobacteriales</taxon>
        <taxon>Mycobacteriaceae</taxon>
        <taxon>Mycobacterium</taxon>
    </lineage>
</organism>
<gene>
    <name evidence="1" type="ORF">MKK62_21210</name>
</gene>
<keyword evidence="2" id="KW-1185">Reference proteome</keyword>
<accession>A0ABY3VQG0</accession>
<dbReference type="RefSeq" id="WP_240260593.1">
    <property type="nucleotide sequence ID" value="NZ_CP092488.2"/>
</dbReference>
<dbReference type="Proteomes" id="UP001055336">
    <property type="component" value="Chromosome"/>
</dbReference>
<evidence type="ECO:0000313" key="1">
    <source>
        <dbReference type="EMBL" id="UMB68884.1"/>
    </source>
</evidence>
<protein>
    <recommendedName>
        <fullName evidence="3">Alanine and proline rich membrane protein</fullName>
    </recommendedName>
</protein>
<evidence type="ECO:0000313" key="2">
    <source>
        <dbReference type="Proteomes" id="UP001055336"/>
    </source>
</evidence>